<feature type="chain" id="PRO_5022922332" evidence="1">
    <location>
        <begin position="30"/>
        <end position="365"/>
    </location>
</feature>
<feature type="domain" description="Beta-lactamase-related" evidence="2">
    <location>
        <begin position="63"/>
        <end position="345"/>
    </location>
</feature>
<organism evidence="3 4">
    <name type="scientific">Janthinobacterium lividum</name>
    <dbReference type="NCBI Taxonomy" id="29581"/>
    <lineage>
        <taxon>Bacteria</taxon>
        <taxon>Pseudomonadati</taxon>
        <taxon>Pseudomonadota</taxon>
        <taxon>Betaproteobacteria</taxon>
        <taxon>Burkholderiales</taxon>
        <taxon>Oxalobacteraceae</taxon>
        <taxon>Janthinobacterium</taxon>
    </lineage>
</organism>
<protein>
    <submittedName>
        <fullName evidence="3">Beta-lactamase family protein</fullName>
    </submittedName>
</protein>
<keyword evidence="1" id="KW-0732">Signal</keyword>
<name>A0A5C4P1H0_9BURK</name>
<dbReference type="RefSeq" id="WP_139089590.1">
    <property type="nucleotide sequence ID" value="NZ_VDGE01000001.1"/>
</dbReference>
<dbReference type="PANTHER" id="PTHR46825">
    <property type="entry name" value="D-ALANYL-D-ALANINE-CARBOXYPEPTIDASE/ENDOPEPTIDASE AMPH"/>
    <property type="match status" value="1"/>
</dbReference>
<evidence type="ECO:0000259" key="2">
    <source>
        <dbReference type="Pfam" id="PF00144"/>
    </source>
</evidence>
<dbReference type="PANTHER" id="PTHR46825:SF9">
    <property type="entry name" value="BETA-LACTAMASE-RELATED DOMAIN-CONTAINING PROTEIN"/>
    <property type="match status" value="1"/>
</dbReference>
<dbReference type="InterPro" id="IPR001466">
    <property type="entry name" value="Beta-lactam-related"/>
</dbReference>
<feature type="signal peptide" evidence="1">
    <location>
        <begin position="1"/>
        <end position="29"/>
    </location>
</feature>
<dbReference type="EMBL" id="VDGE01000001">
    <property type="protein sequence ID" value="TNC78459.1"/>
    <property type="molecule type" value="Genomic_DNA"/>
</dbReference>
<accession>A0A5C4P1H0</accession>
<dbReference type="Gene3D" id="3.40.710.10">
    <property type="entry name" value="DD-peptidase/beta-lactamase superfamily"/>
    <property type="match status" value="1"/>
</dbReference>
<evidence type="ECO:0000313" key="4">
    <source>
        <dbReference type="Proteomes" id="UP000305681"/>
    </source>
</evidence>
<sequence length="365" mass="40752">MKTSDAEKKSTSSLAILAISFLLTSAVFANAHAEGDSPADKSDDYAVQIDSLIKETSPRSFNGVILITQHGKTIYSKAHGYADFENKVPLKLDDNFRIMSNSKQITAALILREVEKGRIDLHSPVRKYLPDLPQAWADKVTVHQLLNFSAGITEIDAPLSFKPGTDFLYGVTTYAMLGHIFEKTSGKKYIEAANDLFKELAMDNSFCYEEGKKNNVINGYVNSKNVFALKVHPVQGQDWVDFIPAGGIVSNARDLNIWDEKLHKGKILKPETYKLMTTYDISSQHVAFGAEKNGYGYGVYVSDKIPMKYIGHSGKGLGFASIKMYFPEKDVDVVVLENQFSEDSALHYYYEIKIREIVMNSNLAK</sequence>
<reference evidence="3 4" key="1">
    <citation type="submission" date="2019-06" db="EMBL/GenBank/DDBJ databases">
        <title>Genome sequence of Janthinobacterium lividum UCD_MED1.</title>
        <authorList>
            <person name="De Leon M.E."/>
            <person name="Jospin G."/>
        </authorList>
    </citation>
    <scope>NUCLEOTIDE SEQUENCE [LARGE SCALE GENOMIC DNA]</scope>
    <source>
        <strain evidence="3 4">UCD_MED1</strain>
    </source>
</reference>
<evidence type="ECO:0000256" key="1">
    <source>
        <dbReference type="SAM" id="SignalP"/>
    </source>
</evidence>
<dbReference type="SUPFAM" id="SSF56601">
    <property type="entry name" value="beta-lactamase/transpeptidase-like"/>
    <property type="match status" value="1"/>
</dbReference>
<dbReference type="InterPro" id="IPR012338">
    <property type="entry name" value="Beta-lactam/transpept-like"/>
</dbReference>
<dbReference type="Pfam" id="PF00144">
    <property type="entry name" value="Beta-lactamase"/>
    <property type="match status" value="1"/>
</dbReference>
<comment type="caution">
    <text evidence="3">The sequence shown here is derived from an EMBL/GenBank/DDBJ whole genome shotgun (WGS) entry which is preliminary data.</text>
</comment>
<gene>
    <name evidence="3" type="ORF">FHI69_03990</name>
</gene>
<evidence type="ECO:0000313" key="3">
    <source>
        <dbReference type="EMBL" id="TNC78459.1"/>
    </source>
</evidence>
<dbReference type="AlphaFoldDB" id="A0A5C4P1H0"/>
<dbReference type="InterPro" id="IPR050491">
    <property type="entry name" value="AmpC-like"/>
</dbReference>
<proteinExistence type="predicted"/>
<dbReference type="Proteomes" id="UP000305681">
    <property type="component" value="Unassembled WGS sequence"/>
</dbReference>